<keyword evidence="4" id="KW-1133">Transmembrane helix</keyword>
<comment type="caution">
    <text evidence="6">The sequence shown here is derived from an EMBL/GenBank/DDBJ whole genome shotgun (WGS) entry which is preliminary data.</text>
</comment>
<reference evidence="6 7" key="1">
    <citation type="submission" date="2021-06" db="EMBL/GenBank/DDBJ databases">
        <authorList>
            <person name="Sun Q."/>
            <person name="Li D."/>
        </authorList>
    </citation>
    <scope>NUCLEOTIDE SEQUENCE [LARGE SCALE GENOMIC DNA]</scope>
    <source>
        <strain evidence="6 7">MSJ-40</strain>
    </source>
</reference>
<feature type="region of interest" description="Disordered" evidence="3">
    <location>
        <begin position="1148"/>
        <end position="1175"/>
    </location>
</feature>
<accession>A0ABS6E5T2</accession>
<evidence type="ECO:0000313" key="7">
    <source>
        <dbReference type="Proteomes" id="UP000749471"/>
    </source>
</evidence>
<evidence type="ECO:0000256" key="4">
    <source>
        <dbReference type="SAM" id="Phobius"/>
    </source>
</evidence>
<dbReference type="EMBL" id="JAHLPM010000007">
    <property type="protein sequence ID" value="MBU5438288.1"/>
    <property type="molecule type" value="Genomic_DNA"/>
</dbReference>
<feature type="domain" description="Phage tail tape measure protein" evidence="5">
    <location>
        <begin position="224"/>
        <end position="416"/>
    </location>
</feature>
<evidence type="ECO:0000256" key="2">
    <source>
        <dbReference type="SAM" id="Coils"/>
    </source>
</evidence>
<sequence length="1175" mass="124928">MAGSRKEYELLFKLKAALGGNFNSTFQTAMNTTKQLQNTLTKINSLSGKIDGYKKQSEAIEKNKEKLAELNVEHERLQQEMSKTEKPSEELRKKFERNARQIEQTTTRISEQEKKLGKLGSELRTAGVNTNNLEAANGKLAKSYEAVKKSQEELSKITAAQQKNAEQIRKTRKELLGTVGAVTAIGAAIYAGPVRTAAGFQAQMSKVEAISGSTKEQMTLLIAEAKKMGATTKFTAVEAGKALEYMSMAGWKTGDMLAGLEGVMDLAAASGEELGIVSDIVTDALTAFGLKASDSAHFADVLAAASSNSNTNVSLLGESFKYAAPLAGAYGFAVEDTALVLGLMANSGIKASQSGTSLRRIFTALSSDFKVAQADGAEFIVTTNNADGSMRGLKEIIDDVRTAFNGMTQAEKAAAEASLTQTAQSLAIDLKKENGELKTQAELYGEVTQAMEGLTAAGKVQEAEAIAGKTAMAGLLSIVNSSEEDYNKLAQAVYNADGAAKKMAETMLDNFEGKVILAQSALEGLQIALGDALLPALTRGMEKVTAFLTKLTQFADANPELTRTILKVVGGLATLKIATLGAKLAFLDMKQGINAVQKVFTLFKGRTASASVEAMGLSNRLTTAGAGIKNYFGGIKGALGGVESAIGQVFGGGRIATLFSGMSRVFGNAFGGISGKLVTVFGGIGGKIASIFGGVGSKIVAGPLGKIGIMIAKPFMGIGKLLAPLAKLGGAIFGPFSGLFGKIFPVVGVVMLIVSAVQLLHGHMDKVREVIENVFGKSGLVVFDKVVGVISNIGNAIKNVFTDGGIEGMRKFIDETFGNYPALTNFLNGFVTVFQTIGNIVGQFINFVNTNVKPIIEGVFNFIVGTVLPMIAQKLAEWAPTISGIIQSVWMVIQGVATAIMGIIQFLMPTIQAIISTSLSTIMGVIGGALSVIKGIIDVFIGVFTGNWKQAWEGVKSIFSGVWEAMKSIIKAPLNFIISGVNTLIRGLNKIQIPNWVPVIGGKGLSVPEIPMFAKGTESTPDTFIAGEKGAELITNAKGRKVFTAAQTGQIFNNINKARTQNNYREVKEVVTIAPTLQTIFSSAKMAAVTTNGMALPQLQYSTNTATDVQAPTVRADSTQHSMKIEITNQPIIHIDGNKPDDLEEKLRKNNQELLKQVDERMRKREEDERRGRYE</sequence>
<name>A0ABS6E5T2_9FIRM</name>
<organism evidence="6 7">
    <name type="scientific">Tissierella simiarum</name>
    <dbReference type="NCBI Taxonomy" id="2841534"/>
    <lineage>
        <taxon>Bacteria</taxon>
        <taxon>Bacillati</taxon>
        <taxon>Bacillota</taxon>
        <taxon>Tissierellia</taxon>
        <taxon>Tissierellales</taxon>
        <taxon>Tissierellaceae</taxon>
        <taxon>Tissierella</taxon>
    </lineage>
</organism>
<keyword evidence="4" id="KW-0472">Membrane</keyword>
<dbReference type="NCBIfam" id="TIGR01760">
    <property type="entry name" value="tape_meas_TP901"/>
    <property type="match status" value="2"/>
</dbReference>
<proteinExistence type="predicted"/>
<dbReference type="InterPro" id="IPR010090">
    <property type="entry name" value="Phage_tape_meas"/>
</dbReference>
<feature type="transmembrane region" description="Helical" evidence="4">
    <location>
        <begin position="889"/>
        <end position="908"/>
    </location>
</feature>
<dbReference type="Pfam" id="PF10145">
    <property type="entry name" value="PhageMin_Tail"/>
    <property type="match status" value="1"/>
</dbReference>
<keyword evidence="1" id="KW-1188">Viral release from host cell</keyword>
<dbReference type="Proteomes" id="UP000749471">
    <property type="component" value="Unassembled WGS sequence"/>
</dbReference>
<evidence type="ECO:0000256" key="3">
    <source>
        <dbReference type="SAM" id="MobiDB-lite"/>
    </source>
</evidence>
<dbReference type="PANTHER" id="PTHR37813">
    <property type="entry name" value="FELS-2 PROPHAGE PROTEIN"/>
    <property type="match status" value="1"/>
</dbReference>
<protein>
    <submittedName>
        <fullName evidence="6">Phage tail tape measure protein</fullName>
    </submittedName>
</protein>
<dbReference type="RefSeq" id="WP_216519275.1">
    <property type="nucleotide sequence ID" value="NZ_JAHLPM010000007.1"/>
</dbReference>
<keyword evidence="2" id="KW-0175">Coiled coil</keyword>
<evidence type="ECO:0000259" key="5">
    <source>
        <dbReference type="Pfam" id="PF10145"/>
    </source>
</evidence>
<feature type="transmembrane region" description="Helical" evidence="4">
    <location>
        <begin position="914"/>
        <end position="933"/>
    </location>
</feature>
<gene>
    <name evidence="6" type="ORF">KQI42_09725</name>
</gene>
<evidence type="ECO:0000256" key="1">
    <source>
        <dbReference type="ARBA" id="ARBA00022612"/>
    </source>
</evidence>
<keyword evidence="7" id="KW-1185">Reference proteome</keyword>
<evidence type="ECO:0000313" key="6">
    <source>
        <dbReference type="EMBL" id="MBU5438288.1"/>
    </source>
</evidence>
<feature type="transmembrane region" description="Helical" evidence="4">
    <location>
        <begin position="743"/>
        <end position="760"/>
    </location>
</feature>
<keyword evidence="4" id="KW-0812">Transmembrane</keyword>
<dbReference type="PANTHER" id="PTHR37813:SF1">
    <property type="entry name" value="FELS-2 PROPHAGE PROTEIN"/>
    <property type="match status" value="1"/>
</dbReference>
<feature type="coiled-coil region" evidence="2">
    <location>
        <begin position="43"/>
        <end position="87"/>
    </location>
</feature>